<gene>
    <name evidence="2" type="ORF">SAMN05444390_1011192</name>
</gene>
<sequence>MLKRVMTATVLSLSLSAGVVSADDRISIGTGGTGGLFYVIGAGISEVINKHLDGVTARAEVTGASVENNHRVAAGQMQLGFSSSSTLYEAKHGEGPFEARGALDVAAIAYLYPAVLQVATVDGTGVESFDDLKGKRVSIGPPGSNAAVLATRLLQAYGVFDDITPRFLSYTEGVKALNDGQVDAAVVLAGAPTASLIDLDSQTDMRLLSADADVLSGLIEKYPFYQSYTLKAGTYSDQTEAVSVINDPAVLFASGSADQSKIYDITNAIFSNLEELQQVHPLAKEIQPETATQTPIPLHPGAQKYFDQSAQ</sequence>
<dbReference type="OrthoDB" id="9780180at2"/>
<accession>A0A1H5WWM9</accession>
<feature type="chain" id="PRO_5009288789" description="TRAP transporter solute receptor, TAXI family" evidence="1">
    <location>
        <begin position="23"/>
        <end position="311"/>
    </location>
</feature>
<protein>
    <recommendedName>
        <fullName evidence="4">TRAP transporter solute receptor, TAXI family</fullName>
    </recommendedName>
</protein>
<evidence type="ECO:0000313" key="2">
    <source>
        <dbReference type="EMBL" id="SEG03921.1"/>
    </source>
</evidence>
<evidence type="ECO:0000313" key="3">
    <source>
        <dbReference type="Proteomes" id="UP000236745"/>
    </source>
</evidence>
<dbReference type="Pfam" id="PF16868">
    <property type="entry name" value="NMT1_3"/>
    <property type="match status" value="1"/>
</dbReference>
<dbReference type="SUPFAM" id="SSF53850">
    <property type="entry name" value="Periplasmic binding protein-like II"/>
    <property type="match status" value="1"/>
</dbReference>
<dbReference type="EMBL" id="FNVQ01000001">
    <property type="protein sequence ID" value="SEG03921.1"/>
    <property type="molecule type" value="Genomic_DNA"/>
</dbReference>
<dbReference type="PANTHER" id="PTHR42941">
    <property type="entry name" value="SLL1037 PROTEIN"/>
    <property type="match status" value="1"/>
</dbReference>
<name>A0A1H5WWM9_9GAMM</name>
<evidence type="ECO:0008006" key="4">
    <source>
        <dbReference type="Google" id="ProtNLM"/>
    </source>
</evidence>
<organism evidence="2 3">
    <name type="scientific">Marinobacterium lutimaris</name>
    <dbReference type="NCBI Taxonomy" id="568106"/>
    <lineage>
        <taxon>Bacteria</taxon>
        <taxon>Pseudomonadati</taxon>
        <taxon>Pseudomonadota</taxon>
        <taxon>Gammaproteobacteria</taxon>
        <taxon>Oceanospirillales</taxon>
        <taxon>Oceanospirillaceae</taxon>
        <taxon>Marinobacterium</taxon>
    </lineage>
</organism>
<dbReference type="AlphaFoldDB" id="A0A1H5WWM9"/>
<keyword evidence="1" id="KW-0732">Signal</keyword>
<dbReference type="Proteomes" id="UP000236745">
    <property type="component" value="Unassembled WGS sequence"/>
</dbReference>
<feature type="signal peptide" evidence="1">
    <location>
        <begin position="1"/>
        <end position="22"/>
    </location>
</feature>
<dbReference type="CDD" id="cd13569">
    <property type="entry name" value="PBP2_TAXI_TRAP_like_1"/>
    <property type="match status" value="1"/>
</dbReference>
<evidence type="ECO:0000256" key="1">
    <source>
        <dbReference type="SAM" id="SignalP"/>
    </source>
</evidence>
<dbReference type="RefSeq" id="WP_104002114.1">
    <property type="nucleotide sequence ID" value="NZ_FNVQ01000001.1"/>
</dbReference>
<reference evidence="2 3" key="1">
    <citation type="submission" date="2016-10" db="EMBL/GenBank/DDBJ databases">
        <authorList>
            <person name="de Groot N.N."/>
        </authorList>
    </citation>
    <scope>NUCLEOTIDE SEQUENCE [LARGE SCALE GENOMIC DNA]</scope>
    <source>
        <strain evidence="2 3">DSM 22012</strain>
    </source>
</reference>
<dbReference type="InterPro" id="IPR011852">
    <property type="entry name" value="TRAP_TAXI"/>
</dbReference>
<dbReference type="PANTHER" id="PTHR42941:SF1">
    <property type="entry name" value="SLL1037 PROTEIN"/>
    <property type="match status" value="1"/>
</dbReference>
<dbReference type="Gene3D" id="3.40.190.10">
    <property type="entry name" value="Periplasmic binding protein-like II"/>
    <property type="match status" value="2"/>
</dbReference>
<proteinExistence type="predicted"/>
<dbReference type="NCBIfam" id="TIGR02122">
    <property type="entry name" value="TRAP_TAXI"/>
    <property type="match status" value="1"/>
</dbReference>
<keyword evidence="3" id="KW-1185">Reference proteome</keyword>